<evidence type="ECO:0000313" key="2">
    <source>
        <dbReference type="EMBL" id="KAF2845116.1"/>
    </source>
</evidence>
<dbReference type="OrthoDB" id="3694901at2759"/>
<feature type="region of interest" description="Disordered" evidence="1">
    <location>
        <begin position="134"/>
        <end position="161"/>
    </location>
</feature>
<dbReference type="Proteomes" id="UP000799423">
    <property type="component" value="Unassembled WGS sequence"/>
</dbReference>
<gene>
    <name evidence="2" type="ORF">T440DRAFT_545681</name>
</gene>
<proteinExistence type="predicted"/>
<feature type="region of interest" description="Disordered" evidence="1">
    <location>
        <begin position="87"/>
        <end position="121"/>
    </location>
</feature>
<protein>
    <submittedName>
        <fullName evidence="2">Uncharacterized protein</fullName>
    </submittedName>
</protein>
<organism evidence="2 3">
    <name type="scientific">Plenodomus tracheiphilus IPT5</name>
    <dbReference type="NCBI Taxonomy" id="1408161"/>
    <lineage>
        <taxon>Eukaryota</taxon>
        <taxon>Fungi</taxon>
        <taxon>Dikarya</taxon>
        <taxon>Ascomycota</taxon>
        <taxon>Pezizomycotina</taxon>
        <taxon>Dothideomycetes</taxon>
        <taxon>Pleosporomycetidae</taxon>
        <taxon>Pleosporales</taxon>
        <taxon>Pleosporineae</taxon>
        <taxon>Leptosphaeriaceae</taxon>
        <taxon>Plenodomus</taxon>
    </lineage>
</organism>
<keyword evidence="3" id="KW-1185">Reference proteome</keyword>
<reference evidence="2" key="1">
    <citation type="submission" date="2020-01" db="EMBL/GenBank/DDBJ databases">
        <authorList>
            <consortium name="DOE Joint Genome Institute"/>
            <person name="Haridas S."/>
            <person name="Albert R."/>
            <person name="Binder M."/>
            <person name="Bloem J."/>
            <person name="Labutti K."/>
            <person name="Salamov A."/>
            <person name="Andreopoulos B."/>
            <person name="Baker S.E."/>
            <person name="Barry K."/>
            <person name="Bills G."/>
            <person name="Bluhm B.H."/>
            <person name="Cannon C."/>
            <person name="Castanera R."/>
            <person name="Culley D.E."/>
            <person name="Daum C."/>
            <person name="Ezra D."/>
            <person name="Gonzalez J.B."/>
            <person name="Henrissat B."/>
            <person name="Kuo A."/>
            <person name="Liang C."/>
            <person name="Lipzen A."/>
            <person name="Lutzoni F."/>
            <person name="Magnuson J."/>
            <person name="Mondo S."/>
            <person name="Nolan M."/>
            <person name="Ohm R."/>
            <person name="Pangilinan J."/>
            <person name="Park H.-J."/>
            <person name="Ramirez L."/>
            <person name="Alfaro M."/>
            <person name="Sun H."/>
            <person name="Tritt A."/>
            <person name="Yoshinaga Y."/>
            <person name="Zwiers L.-H."/>
            <person name="Turgeon B.G."/>
            <person name="Goodwin S.B."/>
            <person name="Spatafora J.W."/>
            <person name="Crous P.W."/>
            <person name="Grigoriev I.V."/>
        </authorList>
    </citation>
    <scope>NUCLEOTIDE SEQUENCE</scope>
    <source>
        <strain evidence="2">IPT5</strain>
    </source>
</reference>
<evidence type="ECO:0000313" key="3">
    <source>
        <dbReference type="Proteomes" id="UP000799423"/>
    </source>
</evidence>
<sequence>MSELLPHYRQSRAQIEALGNELIAIRDDLHTAANEGRQLGEQLVQLNRAAEANHDREVQLFKRLDQVELSLHQLLRLPKSFPAVTYDPNAPSELPRSLPIRSLETGGDVTTSPTPASFSGSVLRASTPAALAKLSSPVPSRASAPQSSALRTQDKGNQRINGGIRNVDILPMVIECILAEHMKHERTNRLRSCNNAIQQSGKRTYKCKRDSFDVECFREYHFQYCWTHFRVITGSNLACSHEDKGQCVRAFWGKFLLNLVSKTTLTKTEEHEDWEEIVGASIRAHNLGHKNVPPKKLKETLLPPHVFPHAYE</sequence>
<name>A0A6A7APB1_9PLEO</name>
<accession>A0A6A7APB1</accession>
<evidence type="ECO:0000256" key="1">
    <source>
        <dbReference type="SAM" id="MobiDB-lite"/>
    </source>
</evidence>
<dbReference type="AlphaFoldDB" id="A0A6A7APB1"/>
<feature type="compositionally biased region" description="Polar residues" evidence="1">
    <location>
        <begin position="108"/>
        <end position="120"/>
    </location>
</feature>
<dbReference type="EMBL" id="MU006354">
    <property type="protein sequence ID" value="KAF2845116.1"/>
    <property type="molecule type" value="Genomic_DNA"/>
</dbReference>